<feature type="region of interest" description="Disordered" evidence="10">
    <location>
        <begin position="1752"/>
        <end position="2014"/>
    </location>
</feature>
<comment type="subcellular location">
    <subcellularLocation>
        <location evidence="1">Cell membrane</location>
        <topology evidence="1">Multi-pass membrane protein</topology>
    </subcellularLocation>
</comment>
<evidence type="ECO:0000256" key="6">
    <source>
        <dbReference type="ARBA" id="ARBA00023053"/>
    </source>
</evidence>
<organism evidence="16 17">
    <name type="scientific">Pogona vitticeps</name>
    <name type="common">central bearded dragon</name>
    <dbReference type="NCBI Taxonomy" id="103695"/>
    <lineage>
        <taxon>Eukaryota</taxon>
        <taxon>Metazoa</taxon>
        <taxon>Chordata</taxon>
        <taxon>Craniata</taxon>
        <taxon>Vertebrata</taxon>
        <taxon>Euteleostomi</taxon>
        <taxon>Lepidosauria</taxon>
        <taxon>Squamata</taxon>
        <taxon>Bifurcata</taxon>
        <taxon>Unidentata</taxon>
        <taxon>Episquamata</taxon>
        <taxon>Toxicofera</taxon>
        <taxon>Iguania</taxon>
        <taxon>Acrodonta</taxon>
        <taxon>Agamidae</taxon>
        <taxon>Amphibolurinae</taxon>
        <taxon>Pogona</taxon>
    </lineage>
</organism>
<feature type="compositionally biased region" description="Polar residues" evidence="10">
    <location>
        <begin position="1346"/>
        <end position="1355"/>
    </location>
</feature>
<keyword evidence="12" id="KW-0732">Signal</keyword>
<dbReference type="InterPro" id="IPR005821">
    <property type="entry name" value="Ion_trans_dom"/>
</dbReference>
<feature type="compositionally biased region" description="Polar residues" evidence="10">
    <location>
        <begin position="1897"/>
        <end position="1909"/>
    </location>
</feature>
<keyword evidence="7" id="KW-0406">Ion transport</keyword>
<dbReference type="InterPro" id="IPR006153">
    <property type="entry name" value="Cation/H_exchanger_TM"/>
</dbReference>
<feature type="compositionally biased region" description="Basic and acidic residues" evidence="10">
    <location>
        <begin position="1627"/>
        <end position="1639"/>
    </location>
</feature>
<protein>
    <submittedName>
        <fullName evidence="17">Solute carrier family 9 member C1-like</fullName>
    </submittedName>
</protein>
<dbReference type="Gene3D" id="2.60.120.10">
    <property type="entry name" value="Jelly Rolls"/>
    <property type="match status" value="1"/>
</dbReference>
<dbReference type="Gene3D" id="1.20.120.350">
    <property type="entry name" value="Voltage-gated potassium channels. Chain C"/>
    <property type="match status" value="1"/>
</dbReference>
<dbReference type="InterPro" id="IPR014710">
    <property type="entry name" value="RmlC-like_jellyroll"/>
</dbReference>
<evidence type="ECO:0000256" key="9">
    <source>
        <dbReference type="ARBA" id="ARBA00023201"/>
    </source>
</evidence>
<feature type="compositionally biased region" description="Low complexity" evidence="10">
    <location>
        <begin position="2121"/>
        <end position="2134"/>
    </location>
</feature>
<feature type="transmembrane region" description="Helical" evidence="11">
    <location>
        <begin position="326"/>
        <end position="345"/>
    </location>
</feature>
<feature type="compositionally biased region" description="Basic and acidic residues" evidence="10">
    <location>
        <begin position="1807"/>
        <end position="1819"/>
    </location>
</feature>
<proteinExistence type="predicted"/>
<dbReference type="InterPro" id="IPR018490">
    <property type="entry name" value="cNMP-bd_dom_sf"/>
</dbReference>
<keyword evidence="4 11" id="KW-0812">Transmembrane</keyword>
<dbReference type="Pfam" id="PF00027">
    <property type="entry name" value="cNMP_binding"/>
    <property type="match status" value="1"/>
</dbReference>
<keyword evidence="16" id="KW-1185">Reference proteome</keyword>
<gene>
    <name evidence="17" type="primary">LOC140702812</name>
</gene>
<name>A0ABM5F450_9SAUR</name>
<feature type="compositionally biased region" description="Basic and acidic residues" evidence="10">
    <location>
        <begin position="2048"/>
        <end position="2059"/>
    </location>
</feature>
<feature type="region of interest" description="Disordered" evidence="10">
    <location>
        <begin position="1604"/>
        <end position="1710"/>
    </location>
</feature>
<keyword evidence="9" id="KW-0739">Sodium transport</keyword>
<evidence type="ECO:0000256" key="7">
    <source>
        <dbReference type="ARBA" id="ARBA00023065"/>
    </source>
</evidence>
<dbReference type="RefSeq" id="XP_072840178.1">
    <property type="nucleotide sequence ID" value="XM_072984077.1"/>
</dbReference>
<feature type="compositionally biased region" description="Polar residues" evidence="10">
    <location>
        <begin position="1821"/>
        <end position="1835"/>
    </location>
</feature>
<feature type="transmembrane region" description="Helical" evidence="11">
    <location>
        <begin position="277"/>
        <end position="306"/>
    </location>
</feature>
<dbReference type="SUPFAM" id="SSF51206">
    <property type="entry name" value="cAMP-binding domain-like"/>
    <property type="match status" value="1"/>
</dbReference>
<sequence length="2153" mass="237787">MRPLKVAFLLMASLTVGAVRKIDLIPLGSPIPTTPEIVGEDQAWVFQLKPCLTLLLVVSVIFLVGALVNILFVPKNTPAYIITFFIGVALGTVSRLTSQLPMVKTFSEIDTELFFHLFTPVIIFTAAFQMDFHVFKKSFCQVFILAVLGFLMNSACIGLLSYKINAHSWSWDDSMLFAIILSTTDPLLSVASVKNVGISNILINLIRGESLLNDAASTIIFPFYSDLMFQNNPERFQAIFFQLIVQIFGSAALGFLSSKIITYLFTTVFNDEIPRAILSLSVAYTSFILAECFGMSGVIAVCALGLCLDAINFSPGMDVLLAKLLSFLTFVAQFLVFLIMGIMIGQKTFPYINVHTFFYTVTVYLSLILIRALVMCILTPFLSYFGYGFNWRWGAVLVWSGVRGTPTFNTVLAFSRTPSVRAEDLEIKTMIFFYSVSSSLLTLIINSTTVKKLVIALGLCNVSFPKRMARHNVFQHFKQLLATAFAMLKFDRFLADANWALAEKTITDEDLDKLDSEEFNQQIKKIRCPTCNVENPIDVNSEEMAELMEEARLRLLTAQIASYQKQYNSGMLSQETKRTLIGAAECSADVAGKFMNIEEVKTYWESQRILLSLKKLLSDWVYNVRPETSTASKNRFVRLCRRIVFKRIFEHTSSLITFTNCIPIFLHFVPGVNMEFLPQLKMCIYYFLSLYIMEAILKVIAMGKKYMYYHWNQFDFLVIILGIADVVLINIFGADDPSYAIVNSLRVFRFMRVLRLFRLLKHIIPKLIKLLERQINKQLSLCYEIAKGYIQAQEDIKCLIEQIAGHETVYVEINKILEKNKEDALKELGLMQRNYPDVVTAVKTKQAGQTVLNIASEELKFMVSGGIVDKTEGAQLHEMIVSKRKRLATLPPTIAPRTALELLHNVMWLYNDAHQIDYIKEKAYIVYYDYGDVISEEGYLPEGIHLIVSGMVKLSGSAPRYGVYNEEMEERLAATPYTDYLATGAIIGEVNCLTRQDMEYSVTCETAVQTCFIPLNDLLEAFDAFLEPPSLEEKIWLKIALDVGIKTLKEALPNQDWTYKLCAHYSNIYLMDVPNYEKCDIYDPLMDVVVLVYGAVQDCQQGQCYYAPCILPKTCHQVQGNASTTKLLLLFSTHRSPGIVSGTCSPPCQDHSKQGHETLGNAVPPPSPSHHSVTVDQEKGKVQTSTIHNRPHTDPGTRRSAGIFIPQREDPSSRSRETLRSFLSSHSPTPDSLTVNLEQGNVGTSTIAVRPSPDPVAGPSTGVFSPLGQDHSSQSHETLGNAVPAPSTSPDLLTVHQEEGKVRRNIIHVKPYNGQGPWRNTGVFSHLFPDPRSQRGETLGNAVPAPSSSPDSLTVDQEKGKVQGSTIHNRPHTDPGTRRSVGIFIPPREDPSSRSRETLRSVFSSHSPTPDSLTVNLEKGKVQTSTIHNRPHTDAGTWRSVGIFSPQREDPSSRSRETLRSVLSSHSPFPDSVTVDLEQGNVGTSTIAVRPSPDPVAGPSTGVFSPLGQDHSSQRHETLGNAVPPPSPSHHSVTVDQEKGKVQTSTIHNRPHTDPGTRTSAGIFIPQREDPSSRSCETLRSFLSSHSPTPDSLTVNLEKGKVQGSTIHNRPHTDPGTQRSTGIFIPQREDPSSRSRETLRSFLSSHSPTPDSLTVNLEQSNVGTSTSAVRPSPDPVAGPSTGVFSPLGQDHSSQSHETLGNAVPARSTSPDLLTVHQEEGKVRRNIIHVKPYNGQGPWRNTGVFSHLFPDPRSQRGETLGNAVPAPSSSPDSLTVDEEKGKVQGSTIHNRPHTDPGTRRSVGIFIPQREDPSSRSRETLRSVFSSHSPTPDSLTVNLEKGKVQTSTIHNRPHTDAGTWRSVGIFIPQREDPSSRSHETLRSVLSSHSPFPDSVTVDLEQSNVGTSTSAVRPSPDPVAGPSTGVFSPLGQDHSSQSHETLGNAVPAPSSSPDSLTVDQEKGKVQGSTIHNRPHTDPGTRRSVGIFIPPREDPSSRSRETLRSVFSSHSPTPDSLTVNLEKGKVQTSTIHNRPHTDAGTWRSTGIFIPQREDHSSRSRETLRSVLSSHSPFPDSVTVDLEQSNVGTSTIAVRPSPDPVAGPSTGVFSPLGQDHSSQRHGTLGSVVSSHSPSPDSVTVDLDDWFAQRAKKKKDSNV</sequence>
<dbReference type="PANTHER" id="PTHR10110:SF86">
    <property type="entry name" value="SODIUM_HYDROGEN EXCHANGER 7"/>
    <property type="match status" value="1"/>
</dbReference>
<dbReference type="Proteomes" id="UP001652642">
    <property type="component" value="Chromosome 15"/>
</dbReference>
<feature type="transmembrane region" description="Helical" evidence="11">
    <location>
        <begin position="113"/>
        <end position="130"/>
    </location>
</feature>
<evidence type="ECO:0000313" key="16">
    <source>
        <dbReference type="Proteomes" id="UP001652642"/>
    </source>
</evidence>
<feature type="domain" description="Ion transport" evidence="14">
    <location>
        <begin position="647"/>
        <end position="763"/>
    </location>
</feature>
<evidence type="ECO:0000256" key="1">
    <source>
        <dbReference type="ARBA" id="ARBA00004651"/>
    </source>
</evidence>
<accession>A0ABM5F450</accession>
<evidence type="ECO:0000259" key="15">
    <source>
        <dbReference type="Pfam" id="PF00999"/>
    </source>
</evidence>
<dbReference type="Pfam" id="PF00999">
    <property type="entry name" value="Na_H_Exchanger"/>
    <property type="match status" value="1"/>
</dbReference>
<evidence type="ECO:0000256" key="5">
    <source>
        <dbReference type="ARBA" id="ARBA00022989"/>
    </source>
</evidence>
<keyword evidence="3" id="KW-1003">Cell membrane</keyword>
<keyword evidence="8 11" id="KW-0472">Membrane</keyword>
<evidence type="ECO:0000256" key="3">
    <source>
        <dbReference type="ARBA" id="ARBA00022475"/>
    </source>
</evidence>
<feature type="transmembrane region" description="Helical" evidence="11">
    <location>
        <begin position="648"/>
        <end position="669"/>
    </location>
</feature>
<dbReference type="PANTHER" id="PTHR10110">
    <property type="entry name" value="SODIUM/HYDROGEN EXCHANGER"/>
    <property type="match status" value="1"/>
</dbReference>
<evidence type="ECO:0000259" key="14">
    <source>
        <dbReference type="Pfam" id="PF00520"/>
    </source>
</evidence>
<feature type="chain" id="PRO_5047158369" evidence="12">
    <location>
        <begin position="19"/>
        <end position="2153"/>
    </location>
</feature>
<feature type="compositionally biased region" description="Basic and acidic residues" evidence="10">
    <location>
        <begin position="1987"/>
        <end position="1999"/>
    </location>
</feature>
<dbReference type="SUPFAM" id="SSF81324">
    <property type="entry name" value="Voltage-gated potassium channels"/>
    <property type="match status" value="1"/>
</dbReference>
<feature type="compositionally biased region" description="Polar residues" evidence="10">
    <location>
        <begin position="1946"/>
        <end position="1955"/>
    </location>
</feature>
<evidence type="ECO:0000256" key="4">
    <source>
        <dbReference type="ARBA" id="ARBA00022692"/>
    </source>
</evidence>
<feature type="transmembrane region" description="Helical" evidence="11">
    <location>
        <begin position="714"/>
        <end position="734"/>
    </location>
</feature>
<feature type="compositionally biased region" description="Basic and acidic residues" evidence="10">
    <location>
        <begin position="1207"/>
        <end position="1219"/>
    </location>
</feature>
<feature type="transmembrane region" description="Helical" evidence="11">
    <location>
        <begin position="684"/>
        <end position="702"/>
    </location>
</feature>
<dbReference type="Gene3D" id="6.10.140.1330">
    <property type="match status" value="1"/>
</dbReference>
<feature type="region of interest" description="Disordered" evidence="10">
    <location>
        <begin position="1330"/>
        <end position="1574"/>
    </location>
</feature>
<dbReference type="InterPro" id="IPR018422">
    <property type="entry name" value="Cation/H_exchanger_CPA1"/>
</dbReference>
<reference evidence="17" key="1">
    <citation type="submission" date="2025-08" db="UniProtKB">
        <authorList>
            <consortium name="RefSeq"/>
        </authorList>
    </citation>
    <scope>IDENTIFICATION</scope>
</reference>
<dbReference type="GeneID" id="140702812"/>
<evidence type="ECO:0000256" key="2">
    <source>
        <dbReference type="ARBA" id="ARBA00022448"/>
    </source>
</evidence>
<feature type="signal peptide" evidence="12">
    <location>
        <begin position="1"/>
        <end position="18"/>
    </location>
</feature>
<feature type="domain" description="Cation/H+ exchanger transmembrane" evidence="15">
    <location>
        <begin position="61"/>
        <end position="452"/>
    </location>
</feature>
<feature type="transmembrane region" description="Helical" evidence="11">
    <location>
        <begin position="142"/>
        <end position="162"/>
    </location>
</feature>
<evidence type="ECO:0000256" key="12">
    <source>
        <dbReference type="SAM" id="SignalP"/>
    </source>
</evidence>
<feature type="transmembrane region" description="Helical" evidence="11">
    <location>
        <begin position="52"/>
        <end position="72"/>
    </location>
</feature>
<evidence type="ECO:0000256" key="10">
    <source>
        <dbReference type="SAM" id="MobiDB-lite"/>
    </source>
</evidence>
<feature type="transmembrane region" description="Helical" evidence="11">
    <location>
        <begin position="357"/>
        <end position="382"/>
    </location>
</feature>
<keyword evidence="6" id="KW-0915">Sodium</keyword>
<feature type="transmembrane region" description="Helical" evidence="11">
    <location>
        <begin position="236"/>
        <end position="256"/>
    </location>
</feature>
<dbReference type="CDD" id="cd00038">
    <property type="entry name" value="CAP_ED"/>
    <property type="match status" value="1"/>
</dbReference>
<dbReference type="InterPro" id="IPR000595">
    <property type="entry name" value="cNMP-bd_dom"/>
</dbReference>
<evidence type="ECO:0000259" key="13">
    <source>
        <dbReference type="Pfam" id="PF00027"/>
    </source>
</evidence>
<dbReference type="Pfam" id="PF00520">
    <property type="entry name" value="Ion_trans"/>
    <property type="match status" value="1"/>
</dbReference>
<feature type="transmembrane region" description="Helical" evidence="11">
    <location>
        <begin position="79"/>
        <end position="98"/>
    </location>
</feature>
<evidence type="ECO:0000256" key="11">
    <source>
        <dbReference type="SAM" id="Phobius"/>
    </source>
</evidence>
<evidence type="ECO:0000256" key="8">
    <source>
        <dbReference type="ARBA" id="ARBA00023136"/>
    </source>
</evidence>
<feature type="region of interest" description="Disordered" evidence="10">
    <location>
        <begin position="1144"/>
        <end position="1289"/>
    </location>
</feature>
<keyword evidence="5 11" id="KW-1133">Transmembrane helix</keyword>
<evidence type="ECO:0000313" key="17">
    <source>
        <dbReference type="RefSeq" id="XP_072840178.1"/>
    </source>
</evidence>
<feature type="compositionally biased region" description="Polar residues" evidence="10">
    <location>
        <begin position="1401"/>
        <end position="1415"/>
    </location>
</feature>
<feature type="compositionally biased region" description="Polar residues" evidence="10">
    <location>
        <begin position="1221"/>
        <end position="1247"/>
    </location>
</feature>
<feature type="compositionally biased region" description="Basic and acidic residues" evidence="10">
    <location>
        <begin position="1867"/>
        <end position="1879"/>
    </location>
</feature>
<feature type="compositionally biased region" description="Basic and acidic residues" evidence="10">
    <location>
        <begin position="1447"/>
        <end position="1459"/>
    </location>
</feature>
<keyword evidence="2" id="KW-0813">Transport</keyword>
<feature type="region of interest" description="Disordered" evidence="10">
    <location>
        <begin position="2048"/>
        <end position="2134"/>
    </location>
</feature>
<feature type="compositionally biased region" description="Polar residues" evidence="10">
    <location>
        <begin position="1641"/>
        <end position="1669"/>
    </location>
</feature>
<feature type="compositionally biased region" description="Polar residues" evidence="10">
    <location>
        <begin position="2077"/>
        <end position="2087"/>
    </location>
</feature>
<dbReference type="InterPro" id="IPR027359">
    <property type="entry name" value="Volt_channel_dom_sf"/>
</dbReference>
<feature type="compositionally biased region" description="Basic and acidic residues" evidence="10">
    <location>
        <begin position="1387"/>
        <end position="1399"/>
    </location>
</feature>
<feature type="domain" description="Cyclic nucleotide-binding" evidence="13">
    <location>
        <begin position="926"/>
        <end position="1023"/>
    </location>
</feature>
<feature type="compositionally biased region" description="Polar residues" evidence="10">
    <location>
        <begin position="2001"/>
        <end position="2014"/>
    </location>
</feature>